<accession>A0A162JP73</accession>
<evidence type="ECO:0000313" key="5">
    <source>
        <dbReference type="Proteomes" id="UP000317257"/>
    </source>
</evidence>
<reference evidence="3" key="3">
    <citation type="journal article" date="2019" name="Microbiol. Resour. Announc.">
        <title>Genome Sequence of Metarhizium rileyi, a Microbial Control Agent for Lepidoptera.</title>
        <authorList>
            <person name="Binneck E."/>
            <person name="Lastra C.C.L."/>
            <person name="Sosa-Gomez D.R."/>
        </authorList>
    </citation>
    <scope>NUCLEOTIDE SEQUENCE</scope>
    <source>
        <strain evidence="3">Cep018-CH2</strain>
    </source>
</reference>
<gene>
    <name evidence="3" type="ORF">ED733_004950</name>
    <name evidence="2" type="ORF">NOR_03707</name>
</gene>
<feature type="region of interest" description="Disordered" evidence="1">
    <location>
        <begin position="1"/>
        <end position="122"/>
    </location>
</feature>
<dbReference type="Proteomes" id="UP000243498">
    <property type="component" value="Unassembled WGS sequence"/>
</dbReference>
<protein>
    <submittedName>
        <fullName evidence="2">Uncharacterized protein</fullName>
    </submittedName>
</protein>
<accession>A0A5C6GAE3</accession>
<comment type="caution">
    <text evidence="2">The sequence shown here is derived from an EMBL/GenBank/DDBJ whole genome shotgun (WGS) entry which is preliminary data.</text>
</comment>
<organism evidence="2 4">
    <name type="scientific">Metarhizium rileyi (strain RCEF 4871)</name>
    <name type="common">Nomuraea rileyi</name>
    <dbReference type="NCBI Taxonomy" id="1649241"/>
    <lineage>
        <taxon>Eukaryota</taxon>
        <taxon>Fungi</taxon>
        <taxon>Dikarya</taxon>
        <taxon>Ascomycota</taxon>
        <taxon>Pezizomycotina</taxon>
        <taxon>Sordariomycetes</taxon>
        <taxon>Hypocreomycetidae</taxon>
        <taxon>Hypocreales</taxon>
        <taxon>Clavicipitaceae</taxon>
        <taxon>Metarhizium</taxon>
    </lineage>
</organism>
<proteinExistence type="predicted"/>
<feature type="compositionally biased region" description="Basic residues" evidence="1">
    <location>
        <begin position="26"/>
        <end position="44"/>
    </location>
</feature>
<dbReference type="AlphaFoldDB" id="A0A162JP73"/>
<dbReference type="Proteomes" id="UP000317257">
    <property type="component" value="Unassembled WGS sequence"/>
</dbReference>
<keyword evidence="4" id="KW-1185">Reference proteome</keyword>
<reference evidence="5" key="2">
    <citation type="submission" date="2018-12" db="EMBL/GenBank/DDBJ databases">
        <title>The complete genome of Metarhizium rileyi, a key fungal pathogen of Lepidoptera.</title>
        <authorList>
            <person name="Binneck E."/>
            <person name="Lastra C.C.L."/>
            <person name="Sosa-Gomez D.R."/>
        </authorList>
    </citation>
    <scope>NUCLEOTIDE SEQUENCE [LARGE SCALE GENOMIC DNA]</scope>
    <source>
        <strain evidence="5">Cep018-CH2</strain>
    </source>
</reference>
<dbReference type="EMBL" id="SBHS01000010">
    <property type="protein sequence ID" value="TWU74702.1"/>
    <property type="molecule type" value="Genomic_DNA"/>
</dbReference>
<dbReference type="EMBL" id="AZHC01000009">
    <property type="protein sequence ID" value="OAA44953.1"/>
    <property type="molecule type" value="Genomic_DNA"/>
</dbReference>
<reference evidence="2 4" key="1">
    <citation type="journal article" date="2016" name="Genome Biol. Evol.">
        <title>Divergent and convergent evolution of fungal pathogenicity.</title>
        <authorList>
            <person name="Shang Y."/>
            <person name="Xiao G."/>
            <person name="Zheng P."/>
            <person name="Cen K."/>
            <person name="Zhan S."/>
            <person name="Wang C."/>
        </authorList>
    </citation>
    <scope>NUCLEOTIDE SEQUENCE [LARGE SCALE GENOMIC DNA]</scope>
    <source>
        <strain evidence="2 4">RCEF 4871</strain>
    </source>
</reference>
<evidence type="ECO:0000313" key="4">
    <source>
        <dbReference type="Proteomes" id="UP000243498"/>
    </source>
</evidence>
<evidence type="ECO:0000313" key="2">
    <source>
        <dbReference type="EMBL" id="OAA44953.1"/>
    </source>
</evidence>
<name>A0A162JP73_METRR</name>
<evidence type="ECO:0000313" key="3">
    <source>
        <dbReference type="EMBL" id="TWU74702.1"/>
    </source>
</evidence>
<sequence>MALTSRITIHQGRRAAGTGESPIRRSGGHFPRRRGQSTRRRRTQSRLPVAASAQTAVPRAHEPSGRGGPKAIQPPTLELELAAGRADRERHAGCSGAASRTGSGDDGTSFDIGGKSMLELGH</sequence>
<evidence type="ECO:0000256" key="1">
    <source>
        <dbReference type="SAM" id="MobiDB-lite"/>
    </source>
</evidence>